<sequence>MPLSSIRNFTVGGELLAGSVGVVLWVGGVTTGVVGVWRDSAGEVACDALLGRLGKAVLAPGPNGVLGTLSGVKWVGDDGRNADCGPLGSGIAEKPGPDGAVCDCGMCFLTSVGSGVSLRSWRFLLGVSLMADRPRLECQYHRQIHRE</sequence>
<gene>
    <name evidence="1" type="ORF">GCM10007860_01950</name>
</gene>
<dbReference type="Proteomes" id="UP001156836">
    <property type="component" value="Unassembled WGS sequence"/>
</dbReference>
<reference evidence="2" key="1">
    <citation type="journal article" date="2019" name="Int. J. Syst. Evol. Microbiol.">
        <title>The Global Catalogue of Microorganisms (GCM) 10K type strain sequencing project: providing services to taxonomists for standard genome sequencing and annotation.</title>
        <authorList>
            <consortium name="The Broad Institute Genomics Platform"/>
            <consortium name="The Broad Institute Genome Sequencing Center for Infectious Disease"/>
            <person name="Wu L."/>
            <person name="Ma J."/>
        </authorList>
    </citation>
    <scope>NUCLEOTIDE SEQUENCE [LARGE SCALE GENOMIC DNA]</scope>
    <source>
        <strain evidence="2">NBRC 104970</strain>
    </source>
</reference>
<accession>A0ABQ6BS34</accession>
<protein>
    <submittedName>
        <fullName evidence="1">Uncharacterized protein</fullName>
    </submittedName>
</protein>
<evidence type="ECO:0000313" key="1">
    <source>
        <dbReference type="EMBL" id="GLS03052.1"/>
    </source>
</evidence>
<dbReference type="EMBL" id="BSOZ01000002">
    <property type="protein sequence ID" value="GLS03052.1"/>
    <property type="molecule type" value="Genomic_DNA"/>
</dbReference>
<name>A0ABQ6BS34_9NEIS</name>
<comment type="caution">
    <text evidence="1">The sequence shown here is derived from an EMBL/GenBank/DDBJ whole genome shotgun (WGS) entry which is preliminary data.</text>
</comment>
<proteinExistence type="predicted"/>
<organism evidence="1 2">
    <name type="scientific">Chitiniphilus shinanonensis</name>
    <dbReference type="NCBI Taxonomy" id="553088"/>
    <lineage>
        <taxon>Bacteria</taxon>
        <taxon>Pseudomonadati</taxon>
        <taxon>Pseudomonadota</taxon>
        <taxon>Betaproteobacteria</taxon>
        <taxon>Neisseriales</taxon>
        <taxon>Chitinibacteraceae</taxon>
        <taxon>Chitiniphilus</taxon>
    </lineage>
</organism>
<evidence type="ECO:0000313" key="2">
    <source>
        <dbReference type="Proteomes" id="UP001156836"/>
    </source>
</evidence>
<keyword evidence="2" id="KW-1185">Reference proteome</keyword>